<evidence type="ECO:0000259" key="2">
    <source>
        <dbReference type="Pfam" id="PF00326"/>
    </source>
</evidence>
<dbReference type="Pfam" id="PF00326">
    <property type="entry name" value="Peptidase_S9"/>
    <property type="match status" value="1"/>
</dbReference>
<dbReference type="SUPFAM" id="SSF53474">
    <property type="entry name" value="alpha/beta-Hydrolases"/>
    <property type="match status" value="1"/>
</dbReference>
<evidence type="ECO:0000313" key="3">
    <source>
        <dbReference type="EMBL" id="EXU74283.1"/>
    </source>
</evidence>
<dbReference type="GO" id="GO:0008236">
    <property type="term" value="F:serine-type peptidase activity"/>
    <property type="evidence" value="ECO:0007669"/>
    <property type="project" value="InterPro"/>
</dbReference>
<dbReference type="Gene3D" id="3.40.50.1820">
    <property type="entry name" value="alpha/beta hydrolase"/>
    <property type="match status" value="1"/>
</dbReference>
<dbReference type="PATRIC" id="fig|69222.5.peg.3669"/>
<dbReference type="GO" id="GO:0006508">
    <property type="term" value="P:proteolysis"/>
    <property type="evidence" value="ECO:0007669"/>
    <property type="project" value="InterPro"/>
</dbReference>
<proteinExistence type="predicted"/>
<protein>
    <submittedName>
        <fullName evidence="3">Esterase</fullName>
    </submittedName>
</protein>
<name>A0A014N4G9_9GAMM</name>
<dbReference type="PANTHER" id="PTHR22946">
    <property type="entry name" value="DIENELACTONE HYDROLASE DOMAIN-CONTAINING PROTEIN-RELATED"/>
    <property type="match status" value="1"/>
</dbReference>
<dbReference type="EMBL" id="JFHN01000063">
    <property type="protein sequence ID" value="EXU74283.1"/>
    <property type="molecule type" value="Genomic_DNA"/>
</dbReference>
<gene>
    <name evidence="3" type="ORF">BG55_18005</name>
</gene>
<dbReference type="PANTHER" id="PTHR22946:SF9">
    <property type="entry name" value="POLYKETIDE TRANSFERASE AF380"/>
    <property type="match status" value="1"/>
</dbReference>
<accession>A0A014N4G9</accession>
<dbReference type="NCBIfam" id="NF007857">
    <property type="entry name" value="PRK10566.1"/>
    <property type="match status" value="1"/>
</dbReference>
<organism evidence="3 4">
    <name type="scientific">Erwinia mallotivora</name>
    <dbReference type="NCBI Taxonomy" id="69222"/>
    <lineage>
        <taxon>Bacteria</taxon>
        <taxon>Pseudomonadati</taxon>
        <taxon>Pseudomonadota</taxon>
        <taxon>Gammaproteobacteria</taxon>
        <taxon>Enterobacterales</taxon>
        <taxon>Erwiniaceae</taxon>
        <taxon>Erwinia</taxon>
    </lineage>
</organism>
<dbReference type="InterPro" id="IPR001375">
    <property type="entry name" value="Peptidase_S9_cat"/>
</dbReference>
<dbReference type="STRING" id="69222.BG55_18005"/>
<comment type="caution">
    <text evidence="3">The sequence shown here is derived from an EMBL/GenBank/DDBJ whole genome shotgun (WGS) entry which is preliminary data.</text>
</comment>
<dbReference type="GO" id="GO:0052689">
    <property type="term" value="F:carboxylic ester hydrolase activity"/>
    <property type="evidence" value="ECO:0007669"/>
    <property type="project" value="UniProtKB-ARBA"/>
</dbReference>
<evidence type="ECO:0000256" key="1">
    <source>
        <dbReference type="ARBA" id="ARBA00022801"/>
    </source>
</evidence>
<keyword evidence="1" id="KW-0378">Hydrolase</keyword>
<dbReference type="Proteomes" id="UP000019918">
    <property type="component" value="Unassembled WGS sequence"/>
</dbReference>
<dbReference type="InterPro" id="IPR029058">
    <property type="entry name" value="AB_hydrolase_fold"/>
</dbReference>
<feature type="domain" description="Peptidase S9 prolyl oligopeptidase catalytic" evidence="2">
    <location>
        <begin position="97"/>
        <end position="245"/>
    </location>
</feature>
<dbReference type="InterPro" id="IPR050261">
    <property type="entry name" value="FrsA_esterase"/>
</dbReference>
<reference evidence="3 4" key="1">
    <citation type="submission" date="2014-02" db="EMBL/GenBank/DDBJ databases">
        <title>Draft genome of Erwinia mallotivora strain BT-MARDI, a papaya dieback pathogen.</title>
        <authorList>
            <person name="Redzuan R."/>
            <person name="Abu Bakar N."/>
            <person name="Badrun R."/>
            <person name="Mohd Raih M.F."/>
            <person name="Rozano L."/>
            <person name="Mat Amin N."/>
        </authorList>
    </citation>
    <scope>NUCLEOTIDE SEQUENCE [LARGE SCALE GENOMIC DNA]</scope>
    <source>
        <strain evidence="3 4">BT-MARDI</strain>
    </source>
</reference>
<dbReference type="AlphaFoldDB" id="A0A014N4G9"/>
<dbReference type="RefSeq" id="WP_034939880.1">
    <property type="nucleotide sequence ID" value="NZ_JFHN01000063.1"/>
</dbReference>
<sequence length="246" mass="26780">MIEIATETFAGIECLHASPVGQRHHPLPTVLFFHGFTSSKEVWSWAAVALALAGFRVVLPDAQQHGARYNGDSEHRLGHFWDILRSNIDEVPLLEAALRQRGLVAQQRIALAGGSMGGMTALGAMARYPHFVSGACLMGSGYFSSLCHTLFPPREAELAGALARQTALLADYDITDRLENIARRPLLIWHGEADELVPVAESLRLQNALGEAQLDDNLTCLIETGVGHRITPGALEALVAFFQQHL</sequence>
<keyword evidence="4" id="KW-1185">Reference proteome</keyword>
<evidence type="ECO:0000313" key="4">
    <source>
        <dbReference type="Proteomes" id="UP000019918"/>
    </source>
</evidence>
<dbReference type="OrthoDB" id="31158at2"/>